<dbReference type="InterPro" id="IPR014031">
    <property type="entry name" value="Ketoacyl_synth_C"/>
</dbReference>
<dbReference type="GO" id="GO:0004315">
    <property type="term" value="F:3-oxoacyl-[acyl-carrier-protein] synthase activity"/>
    <property type="evidence" value="ECO:0007669"/>
    <property type="project" value="InterPro"/>
</dbReference>
<dbReference type="InterPro" id="IPR014043">
    <property type="entry name" value="Acyl_transferase_dom"/>
</dbReference>
<dbReference type="SMART" id="SM00827">
    <property type="entry name" value="PKS_AT"/>
    <property type="match status" value="1"/>
</dbReference>
<dbReference type="InterPro" id="IPR036736">
    <property type="entry name" value="ACP-like_sf"/>
</dbReference>
<dbReference type="SMART" id="SM00825">
    <property type="entry name" value="PKS_KS"/>
    <property type="match status" value="1"/>
</dbReference>
<dbReference type="InterPro" id="IPR016036">
    <property type="entry name" value="Malonyl_transacylase_ACP-bd"/>
</dbReference>
<dbReference type="InterPro" id="IPR020841">
    <property type="entry name" value="PKS_Beta-ketoAc_synthase_dom"/>
</dbReference>
<dbReference type="FunFam" id="3.40.47.10:FF:000019">
    <property type="entry name" value="Polyketide synthase type I"/>
    <property type="match status" value="1"/>
</dbReference>
<dbReference type="InterPro" id="IPR050091">
    <property type="entry name" value="PKS_NRPS_Biosynth_Enz"/>
</dbReference>
<sequence>MSNEAKLREYLKQAIADTREAKRELQEVRDAAVEPIAVVGMACRYPGGVSSPEDLWRLVAEETDATGDFPGNRGWDVEEIYDPEPGTSGRTYTRRGGFLENAGEFDAQFFGISPREALAMDPQQRLLLETAWEALEYAGIDPLSLKGSPTGVFAGGAPQDYGPQLHRPVQGLDGHLLTGRLASVMSGRISYVLGLEGPSVTVDTACSSSLVAIHQAVQSLRLGESTLALAGGVMVMPTPGTFVEFAQQRGLSADGRCRAFGAAADGTGWAEGAGLLVLERLSDARRNGHRVLAVVRGSAVNQDGASNGLTAPNGPAQQRVIRQALSGAGLKPGDVDAVEAHGTGTRLGDPIEAQALLATYGHGRPADRPLYLGSFKSNIGHAQAAAGVGGVIKMVMALRNELLPKTLHAEEPTPFVDWESGAVELLTQAREWPAGEERVRRAAVSSFGVSGTNAHVIIEEAPKQDEPSDEGRPVTGGMVPWLVSAQSAAALRAQAERLAEFAGPGAGAGVGVRDVALSLATTRAALEHRAAVVAADRDELVAGLRALAAGEPSAAVVTDTVGGTDNRTAFLFTGQGSQRLGMGRELYEAFPVFAEAFDAVLAELDPGLKQVMWGEDAEALNRTEVTQPALFALEVALFRLWESWGVRPDVVAGHSIGEIAAAHVAGVLSLADAAKLVSARGRLMQALPAGGAMVALQAAEDEVLPHLTSTVGIAAVNGPQAVVISGALDDVLAVQAHFQELGRKTTQLKVSHAFHSPLMEPMLAEFERIVAGLSFGRQVIPFVSTLTGTSVTTELAEPAYWVRHVRDAVRFADAVQVLHGQGVTTFVELGPDAVLTAMAQGSLADGEARFVPTLRRGRPEAADAVTALARLHNRGVAVDWARFHAGTGARTVALPTYAFQRQTYWLAVSDSGAASTVALAEPVAEHQRAEVPFAERLAGRPAAEQREMVAELVRGEVAVVLGFTDTDEIGLDRTFQQLGFTSLSAVELRDRLLESSGVQLAATLVYDHPTTAALIEHVHAQMAAPVSVLTELDRFEAALAAASPDDETRAEVATRLRALLDGWGGEWGTDGAGAEAPDLDEIFSFIDAEVSGSVTE</sequence>
<dbReference type="GO" id="GO:0031177">
    <property type="term" value="F:phosphopantetheine binding"/>
    <property type="evidence" value="ECO:0007669"/>
    <property type="project" value="InterPro"/>
</dbReference>
<dbReference type="Pfam" id="PF00698">
    <property type="entry name" value="Acyl_transf_1"/>
    <property type="match status" value="1"/>
</dbReference>
<dbReference type="InterPro" id="IPR001227">
    <property type="entry name" value="Ac_transferase_dom_sf"/>
</dbReference>
<dbReference type="Gene3D" id="3.30.70.3290">
    <property type="match status" value="1"/>
</dbReference>
<evidence type="ECO:0000259" key="9">
    <source>
        <dbReference type="PROSITE" id="PS52004"/>
    </source>
</evidence>
<evidence type="ECO:0000256" key="7">
    <source>
        <dbReference type="ARBA" id="ARBA00023315"/>
    </source>
</evidence>
<dbReference type="GO" id="GO:0033068">
    <property type="term" value="P:macrolide biosynthetic process"/>
    <property type="evidence" value="ECO:0007669"/>
    <property type="project" value="UniProtKB-ARBA"/>
</dbReference>
<gene>
    <name evidence="10" type="ORF">GCM10010218_58640</name>
</gene>
<dbReference type="SUPFAM" id="SSF52151">
    <property type="entry name" value="FabD/lysophospholipase-like"/>
    <property type="match status" value="1"/>
</dbReference>
<dbReference type="Pfam" id="PF16197">
    <property type="entry name" value="KAsynt_C_assoc"/>
    <property type="match status" value="1"/>
</dbReference>
<feature type="domain" description="Carrier" evidence="8">
    <location>
        <begin position="947"/>
        <end position="1022"/>
    </location>
</feature>
<dbReference type="PROSITE" id="PS50075">
    <property type="entry name" value="CARRIER"/>
    <property type="match status" value="1"/>
</dbReference>
<dbReference type="CDD" id="cd00833">
    <property type="entry name" value="PKS"/>
    <property type="match status" value="1"/>
</dbReference>
<reference evidence="10" key="2">
    <citation type="submission" date="2020-09" db="EMBL/GenBank/DDBJ databases">
        <authorList>
            <person name="Sun Q."/>
            <person name="Ohkuma M."/>
        </authorList>
    </citation>
    <scope>NUCLEOTIDE SEQUENCE</scope>
    <source>
        <strain evidence="10">JCM 4059</strain>
    </source>
</reference>
<dbReference type="SMART" id="SM00823">
    <property type="entry name" value="PKS_PP"/>
    <property type="match status" value="1"/>
</dbReference>
<dbReference type="PROSITE" id="PS00606">
    <property type="entry name" value="KS3_1"/>
    <property type="match status" value="1"/>
</dbReference>
<dbReference type="AlphaFoldDB" id="A0A919B8W0"/>
<keyword evidence="4" id="KW-0808">Transferase</keyword>
<protein>
    <submittedName>
        <fullName evidence="10">Uncharacterized protein</fullName>
    </submittedName>
</protein>
<dbReference type="Proteomes" id="UP000638313">
    <property type="component" value="Unassembled WGS sequence"/>
</dbReference>
<keyword evidence="11" id="KW-1185">Reference proteome</keyword>
<dbReference type="GO" id="GO:0006633">
    <property type="term" value="P:fatty acid biosynthetic process"/>
    <property type="evidence" value="ECO:0007669"/>
    <property type="project" value="InterPro"/>
</dbReference>
<dbReference type="SUPFAM" id="SSF55048">
    <property type="entry name" value="Probable ACP-binding domain of malonyl-CoA ACP transacylase"/>
    <property type="match status" value="1"/>
</dbReference>
<dbReference type="InterPro" id="IPR032821">
    <property type="entry name" value="PKS_assoc"/>
</dbReference>
<dbReference type="InterPro" id="IPR018201">
    <property type="entry name" value="Ketoacyl_synth_AS"/>
</dbReference>
<dbReference type="GO" id="GO:0004312">
    <property type="term" value="F:fatty acid synthase activity"/>
    <property type="evidence" value="ECO:0007669"/>
    <property type="project" value="TreeGrafter"/>
</dbReference>
<dbReference type="Pfam" id="PF00550">
    <property type="entry name" value="PP-binding"/>
    <property type="match status" value="1"/>
</dbReference>
<evidence type="ECO:0000256" key="5">
    <source>
        <dbReference type="ARBA" id="ARBA00023194"/>
    </source>
</evidence>
<dbReference type="InterPro" id="IPR016039">
    <property type="entry name" value="Thiolase-like"/>
</dbReference>
<dbReference type="SUPFAM" id="SSF53901">
    <property type="entry name" value="Thiolase-like"/>
    <property type="match status" value="1"/>
</dbReference>
<dbReference type="InterPro" id="IPR015083">
    <property type="entry name" value="NorB/c/GfsB-D-like_docking"/>
</dbReference>
<dbReference type="FunFam" id="3.40.366.10:FF:000002">
    <property type="entry name" value="Probable polyketide synthase 2"/>
    <property type="match status" value="1"/>
</dbReference>
<comment type="caution">
    <text evidence="10">The sequence shown here is derived from an EMBL/GenBank/DDBJ whole genome shotgun (WGS) entry which is preliminary data.</text>
</comment>
<dbReference type="FunFam" id="1.10.1200.10:FF:000007">
    <property type="entry name" value="Probable polyketide synthase pks17"/>
    <property type="match status" value="1"/>
</dbReference>
<feature type="domain" description="Ketosynthase family 3 (KS3)" evidence="9">
    <location>
        <begin position="33"/>
        <end position="460"/>
    </location>
</feature>
<evidence type="ECO:0000256" key="1">
    <source>
        <dbReference type="ARBA" id="ARBA00001957"/>
    </source>
</evidence>
<dbReference type="Gene3D" id="3.40.366.10">
    <property type="entry name" value="Malonyl-Coenzyme A Acyl Carrier Protein, domain 2"/>
    <property type="match status" value="1"/>
</dbReference>
<keyword evidence="3" id="KW-0597">Phosphoprotein</keyword>
<dbReference type="Pfam" id="PF00109">
    <property type="entry name" value="ketoacyl-synt"/>
    <property type="match status" value="1"/>
</dbReference>
<evidence type="ECO:0000256" key="2">
    <source>
        <dbReference type="ARBA" id="ARBA00022450"/>
    </source>
</evidence>
<keyword evidence="5" id="KW-0045">Antibiotic biosynthesis</keyword>
<proteinExistence type="predicted"/>
<evidence type="ECO:0000313" key="10">
    <source>
        <dbReference type="EMBL" id="GHF69464.1"/>
    </source>
</evidence>
<keyword evidence="2" id="KW-0596">Phosphopantetheine</keyword>
<dbReference type="PANTHER" id="PTHR43775">
    <property type="entry name" value="FATTY ACID SYNTHASE"/>
    <property type="match status" value="1"/>
</dbReference>
<dbReference type="Gene3D" id="1.10.1200.10">
    <property type="entry name" value="ACP-like"/>
    <property type="match status" value="1"/>
</dbReference>
<name>A0A919B8W0_9ACTN</name>
<dbReference type="PROSITE" id="PS52004">
    <property type="entry name" value="KS3_2"/>
    <property type="match status" value="1"/>
</dbReference>
<dbReference type="SUPFAM" id="SSF47336">
    <property type="entry name" value="ACP-like"/>
    <property type="match status" value="1"/>
</dbReference>
<dbReference type="InterPro" id="IPR009081">
    <property type="entry name" value="PP-bd_ACP"/>
</dbReference>
<keyword evidence="7" id="KW-0012">Acyltransferase</keyword>
<dbReference type="InterPro" id="IPR020806">
    <property type="entry name" value="PKS_PP-bd"/>
</dbReference>
<dbReference type="SMART" id="SM01294">
    <property type="entry name" value="PKS_PP_betabranch"/>
    <property type="match status" value="1"/>
</dbReference>
<reference evidence="10" key="1">
    <citation type="journal article" date="2014" name="Int. J. Syst. Evol. Microbiol.">
        <title>Complete genome sequence of Corynebacterium casei LMG S-19264T (=DSM 44701T), isolated from a smear-ripened cheese.</title>
        <authorList>
            <consortium name="US DOE Joint Genome Institute (JGI-PGF)"/>
            <person name="Walter F."/>
            <person name="Albersmeier A."/>
            <person name="Kalinowski J."/>
            <person name="Ruckert C."/>
        </authorList>
    </citation>
    <scope>NUCLEOTIDE SEQUENCE</scope>
    <source>
        <strain evidence="10">JCM 4059</strain>
    </source>
</reference>
<evidence type="ECO:0000313" key="11">
    <source>
        <dbReference type="Proteomes" id="UP000638313"/>
    </source>
</evidence>
<accession>A0A919B8W0</accession>
<comment type="cofactor">
    <cofactor evidence="1">
        <name>pantetheine 4'-phosphate</name>
        <dbReference type="ChEBI" id="CHEBI:47942"/>
    </cofactor>
</comment>
<dbReference type="Pfam" id="PF08990">
    <property type="entry name" value="Docking"/>
    <property type="match status" value="1"/>
</dbReference>
<organism evidence="10 11">
    <name type="scientific">Streptomyces mashuensis</name>
    <dbReference type="NCBI Taxonomy" id="33904"/>
    <lineage>
        <taxon>Bacteria</taxon>
        <taxon>Bacillati</taxon>
        <taxon>Actinomycetota</taxon>
        <taxon>Actinomycetes</taxon>
        <taxon>Kitasatosporales</taxon>
        <taxon>Streptomycetaceae</taxon>
        <taxon>Streptomyces</taxon>
    </lineage>
</organism>
<evidence type="ECO:0000256" key="4">
    <source>
        <dbReference type="ARBA" id="ARBA00022679"/>
    </source>
</evidence>
<evidence type="ECO:0000259" key="8">
    <source>
        <dbReference type="PROSITE" id="PS50075"/>
    </source>
</evidence>
<dbReference type="Pfam" id="PF02801">
    <property type="entry name" value="Ketoacyl-synt_C"/>
    <property type="match status" value="1"/>
</dbReference>
<evidence type="ECO:0000256" key="6">
    <source>
        <dbReference type="ARBA" id="ARBA00023268"/>
    </source>
</evidence>
<dbReference type="InterPro" id="IPR014030">
    <property type="entry name" value="Ketoacyl_synth_N"/>
</dbReference>
<keyword evidence="6" id="KW-0511">Multifunctional enzyme</keyword>
<dbReference type="PANTHER" id="PTHR43775:SF51">
    <property type="entry name" value="INACTIVE PHENOLPHTHIOCEROL SYNTHESIS POLYKETIDE SYNTHASE TYPE I PKS1-RELATED"/>
    <property type="match status" value="1"/>
</dbReference>
<dbReference type="InterPro" id="IPR016035">
    <property type="entry name" value="Acyl_Trfase/lysoPLipase"/>
</dbReference>
<evidence type="ECO:0000256" key="3">
    <source>
        <dbReference type="ARBA" id="ARBA00022553"/>
    </source>
</evidence>
<dbReference type="EMBL" id="BNBD01000018">
    <property type="protein sequence ID" value="GHF69464.1"/>
    <property type="molecule type" value="Genomic_DNA"/>
</dbReference>
<dbReference type="Gene3D" id="3.40.47.10">
    <property type="match status" value="1"/>
</dbReference>